<dbReference type="KEGG" id="aasc:A4S02_10685"/>
<dbReference type="AlphaFoldDB" id="A0A1D8QXV6"/>
<reference evidence="2" key="1">
    <citation type="submission" date="2016-04" db="EMBL/GenBank/DDBJ databases">
        <authorList>
            <person name="Jeon C.O."/>
            <person name="Cho G.Y."/>
            <person name="Jeong H.I."/>
            <person name="Kim K.H."/>
        </authorList>
    </citation>
    <scope>NUCLEOTIDE SEQUENCE [LARGE SCALE GENOMIC DNA]</scope>
    <source>
        <strain evidence="2">LMG 1590</strain>
    </source>
</reference>
<proteinExistence type="predicted"/>
<keyword evidence="2" id="KW-1185">Reference proteome</keyword>
<evidence type="ECO:0000313" key="1">
    <source>
        <dbReference type="EMBL" id="AOW47156.1"/>
    </source>
</evidence>
<gene>
    <name evidence="1" type="ORF">A4S02_10685</name>
</gene>
<organism evidence="1 2">
    <name type="scientific">Acetobacter ascendens</name>
    <dbReference type="NCBI Taxonomy" id="481146"/>
    <lineage>
        <taxon>Bacteria</taxon>
        <taxon>Pseudomonadati</taxon>
        <taxon>Pseudomonadota</taxon>
        <taxon>Alphaproteobacteria</taxon>
        <taxon>Acetobacterales</taxon>
        <taxon>Acetobacteraceae</taxon>
        <taxon>Acetobacter</taxon>
    </lineage>
</organism>
<name>A0A1D8QXV6_9PROT</name>
<dbReference type="Proteomes" id="UP000175973">
    <property type="component" value="Chromosome"/>
</dbReference>
<protein>
    <submittedName>
        <fullName evidence="1">Uncharacterized protein</fullName>
    </submittedName>
</protein>
<accession>A0A1D8QXV6</accession>
<dbReference type="EMBL" id="CP015164">
    <property type="protein sequence ID" value="AOW47156.1"/>
    <property type="molecule type" value="Genomic_DNA"/>
</dbReference>
<sequence length="247" mass="27216">MNAISTLAPSAIRQPSPDLSVLLDAVRNSVPLQVRDLTPQRVAEARAVAGVALQPADPVLIAAWLKKLAGLVVNGPDEVRARQQAEAMVEVCGDLPAAVWCPEARRAWARSGERGKFWPAPAELYAHLLPFAEKIRWQVHAARKVVKLSEAAKEAPKRRTAEERAAVECAVNAWKGRQPVQPKDAVKRLQPDQPSLRQRIAEYRRQLETAGPEAQAWLEPLITNLEAQHAAVCRKKARGFAERAVRA</sequence>
<evidence type="ECO:0000313" key="2">
    <source>
        <dbReference type="Proteomes" id="UP000175973"/>
    </source>
</evidence>
<dbReference type="RefSeq" id="WP_070323760.1">
    <property type="nucleotide sequence ID" value="NZ_CP015164.1"/>
</dbReference>